<organism evidence="3 4">
    <name type="scientific">Amaricoccus solimangrovi</name>
    <dbReference type="NCBI Taxonomy" id="2589815"/>
    <lineage>
        <taxon>Bacteria</taxon>
        <taxon>Pseudomonadati</taxon>
        <taxon>Pseudomonadota</taxon>
        <taxon>Alphaproteobacteria</taxon>
        <taxon>Rhodobacterales</taxon>
        <taxon>Paracoccaceae</taxon>
        <taxon>Amaricoccus</taxon>
    </lineage>
</organism>
<dbReference type="PROSITE" id="PS00105">
    <property type="entry name" value="AA_TRANSFER_CLASS_1"/>
    <property type="match status" value="1"/>
</dbReference>
<evidence type="ECO:0000313" key="3">
    <source>
        <dbReference type="EMBL" id="TPE51421.1"/>
    </source>
</evidence>
<reference evidence="3 4" key="1">
    <citation type="submission" date="2019-06" db="EMBL/GenBank/DDBJ databases">
        <title>A novel bacterium of genus Amaricoccus, isolated from marine sediment.</title>
        <authorList>
            <person name="Huang H."/>
            <person name="Mo K."/>
            <person name="Hu Y."/>
        </authorList>
    </citation>
    <scope>NUCLEOTIDE SEQUENCE [LARGE SCALE GENOMIC DNA]</scope>
    <source>
        <strain evidence="3 4">HB172011</strain>
    </source>
</reference>
<dbReference type="InterPro" id="IPR015421">
    <property type="entry name" value="PyrdxlP-dep_Trfase_major"/>
</dbReference>
<dbReference type="EC" id="2.6.1.-" evidence="1"/>
<dbReference type="Proteomes" id="UP000319255">
    <property type="component" value="Unassembled WGS sequence"/>
</dbReference>
<keyword evidence="4" id="KW-1185">Reference proteome</keyword>
<dbReference type="SUPFAM" id="SSF53383">
    <property type="entry name" value="PLP-dependent transferases"/>
    <property type="match status" value="1"/>
</dbReference>
<proteinExistence type="inferred from homology"/>
<dbReference type="AlphaFoldDB" id="A0A501WWV4"/>
<protein>
    <recommendedName>
        <fullName evidence="1">Aminotransferase</fullName>
        <ecNumber evidence="1">2.6.1.-</ecNumber>
    </recommendedName>
</protein>
<evidence type="ECO:0000313" key="4">
    <source>
        <dbReference type="Proteomes" id="UP000319255"/>
    </source>
</evidence>
<dbReference type="RefSeq" id="WP_140453857.1">
    <property type="nucleotide sequence ID" value="NZ_VFRP01000007.1"/>
</dbReference>
<accession>A0A501WWV4</accession>
<name>A0A501WWV4_9RHOB</name>
<dbReference type="PANTHER" id="PTHR42691:SF1">
    <property type="entry name" value="ASPARTATE AMINOTRANSFERASE YHDR-RELATED"/>
    <property type="match status" value="1"/>
</dbReference>
<keyword evidence="1 3" id="KW-0032">Aminotransferase</keyword>
<feature type="domain" description="Aminotransferase class I/classII large" evidence="2">
    <location>
        <begin position="40"/>
        <end position="383"/>
    </location>
</feature>
<evidence type="ECO:0000256" key="1">
    <source>
        <dbReference type="RuleBase" id="RU000481"/>
    </source>
</evidence>
<dbReference type="InterPro" id="IPR004838">
    <property type="entry name" value="NHTrfase_class1_PyrdxlP-BS"/>
</dbReference>
<dbReference type="PANTHER" id="PTHR42691">
    <property type="entry name" value="ASPARTATE AMINOTRANSFERASE YHDR-RELATED"/>
    <property type="match status" value="1"/>
</dbReference>
<dbReference type="EMBL" id="VFRP01000007">
    <property type="protein sequence ID" value="TPE51421.1"/>
    <property type="molecule type" value="Genomic_DNA"/>
</dbReference>
<dbReference type="Gene3D" id="3.40.640.10">
    <property type="entry name" value="Type I PLP-dependent aspartate aminotransferase-like (Major domain)"/>
    <property type="match status" value="1"/>
</dbReference>
<dbReference type="GO" id="GO:0030170">
    <property type="term" value="F:pyridoxal phosphate binding"/>
    <property type="evidence" value="ECO:0007669"/>
    <property type="project" value="InterPro"/>
</dbReference>
<evidence type="ECO:0000259" key="2">
    <source>
        <dbReference type="Pfam" id="PF00155"/>
    </source>
</evidence>
<keyword evidence="1 3" id="KW-0808">Transferase</keyword>
<dbReference type="InterPro" id="IPR015424">
    <property type="entry name" value="PyrdxlP-dep_Trfase"/>
</dbReference>
<dbReference type="Pfam" id="PF00155">
    <property type="entry name" value="Aminotran_1_2"/>
    <property type="match status" value="1"/>
</dbReference>
<gene>
    <name evidence="3" type="ORF">FJM51_09275</name>
</gene>
<dbReference type="InterPro" id="IPR004839">
    <property type="entry name" value="Aminotransferase_I/II_large"/>
</dbReference>
<sequence>MSVAAARAHAAARSFSRVENFFLSHRAQMAERPAVADFTFGDPRDMALPGLVAALRARAEPRSVDWFAYKANEPEACAFLADVLAAELELPYEPEDIALTRGAFGAIRLAFTLLLEPGDECVSPLPGWFCYGAMLAAVGATEVPAPLAPPRFDLDPEAIAAAITPRTRIVIVNTPHNPTGRIYSRADLSALAALLEAKSAEIGRRIWILSDEPYRRVRFDGAGFTSPAAVYPHTLVDYSYGKILLAPGLRLGYLAISPLLPAAEREELRRIRFAAQMADGWNVPDAPLIYALPDLEPLGIDIAALARRRERMLDALAGWGYAMTRPEGTFYLWGRAPGGDAAAFAGRLREHGVHVMPGTLFDRPEDFRLCLTATDAMVEAALPAFREAARAEAEHG</sequence>
<dbReference type="OrthoDB" id="9804474at2"/>
<comment type="cofactor">
    <cofactor evidence="1">
        <name>pyridoxal 5'-phosphate</name>
        <dbReference type="ChEBI" id="CHEBI:597326"/>
    </cofactor>
</comment>
<dbReference type="GO" id="GO:0008483">
    <property type="term" value="F:transaminase activity"/>
    <property type="evidence" value="ECO:0007669"/>
    <property type="project" value="UniProtKB-KW"/>
</dbReference>
<comment type="caution">
    <text evidence="3">The sequence shown here is derived from an EMBL/GenBank/DDBJ whole genome shotgun (WGS) entry which is preliminary data.</text>
</comment>
<comment type="similarity">
    <text evidence="1">Belongs to the class-I pyridoxal-phosphate-dependent aminotransferase family.</text>
</comment>
<dbReference type="CDD" id="cd00609">
    <property type="entry name" value="AAT_like"/>
    <property type="match status" value="1"/>
</dbReference>